<evidence type="ECO:0000256" key="3">
    <source>
        <dbReference type="ARBA" id="ARBA00023125"/>
    </source>
</evidence>
<keyword evidence="2" id="KW-0805">Transcription regulation</keyword>
<dbReference type="OrthoDB" id="6382502at2759"/>
<protein>
    <recommendedName>
        <fullName evidence="6">BHLH domain-containing protein</fullName>
    </recommendedName>
</protein>
<evidence type="ECO:0000259" key="6">
    <source>
        <dbReference type="PROSITE" id="PS50888"/>
    </source>
</evidence>
<dbReference type="EMBL" id="OA885731">
    <property type="protein sequence ID" value="CAD7282295.1"/>
    <property type="molecule type" value="Genomic_DNA"/>
</dbReference>
<accession>A0A7R9GJ34</accession>
<dbReference type="Gene3D" id="4.10.280.10">
    <property type="entry name" value="Helix-loop-helix DNA-binding domain"/>
    <property type="match status" value="1"/>
</dbReference>
<reference evidence="7" key="1">
    <citation type="submission" date="2020-11" db="EMBL/GenBank/DDBJ databases">
        <authorList>
            <person name="Tran Van P."/>
        </authorList>
    </citation>
    <scope>NUCLEOTIDE SEQUENCE</scope>
</reference>
<sequence>MQVEWVRVDCLTWSCIAVADQKKSACDRERSRMQEMNRAFAALRRQLPFYCQPGKKISKIESLRVAIRYMRHLEILTQCGPNDSPPPDWDPPPYLVHAAHANRKCAKQQGQEWPVQPLLAETGLQ</sequence>
<dbReference type="AlphaFoldDB" id="A0A7R9GJ34"/>
<feature type="domain" description="BHLH" evidence="6">
    <location>
        <begin position="20"/>
        <end position="73"/>
    </location>
</feature>
<keyword evidence="5" id="KW-0539">Nucleus</keyword>
<dbReference type="EMBL" id="CAJPEX010003694">
    <property type="protein sequence ID" value="CAG0922447.1"/>
    <property type="molecule type" value="Genomic_DNA"/>
</dbReference>
<evidence type="ECO:0000256" key="4">
    <source>
        <dbReference type="ARBA" id="ARBA00023163"/>
    </source>
</evidence>
<dbReference type="GO" id="GO:0005634">
    <property type="term" value="C:nucleus"/>
    <property type="evidence" value="ECO:0007669"/>
    <property type="project" value="TreeGrafter"/>
</dbReference>
<evidence type="ECO:0000313" key="8">
    <source>
        <dbReference type="Proteomes" id="UP000678499"/>
    </source>
</evidence>
<dbReference type="GO" id="GO:0046983">
    <property type="term" value="F:protein dimerization activity"/>
    <property type="evidence" value="ECO:0007669"/>
    <property type="project" value="InterPro"/>
</dbReference>
<dbReference type="Proteomes" id="UP000678499">
    <property type="component" value="Unassembled WGS sequence"/>
</dbReference>
<dbReference type="InterPro" id="IPR011598">
    <property type="entry name" value="bHLH_dom"/>
</dbReference>
<keyword evidence="8" id="KW-1185">Reference proteome</keyword>
<keyword evidence="3" id="KW-0238">DNA-binding</keyword>
<dbReference type="PROSITE" id="PS50888">
    <property type="entry name" value="BHLH"/>
    <property type="match status" value="1"/>
</dbReference>
<evidence type="ECO:0000313" key="7">
    <source>
        <dbReference type="EMBL" id="CAD7282295.1"/>
    </source>
</evidence>
<dbReference type="PANTHER" id="PTHR20937">
    <property type="entry name" value="IP14615P"/>
    <property type="match status" value="1"/>
</dbReference>
<proteinExistence type="predicted"/>
<dbReference type="SUPFAM" id="SSF47459">
    <property type="entry name" value="HLH, helix-loop-helix DNA-binding domain"/>
    <property type="match status" value="1"/>
</dbReference>
<evidence type="ECO:0000256" key="1">
    <source>
        <dbReference type="ARBA" id="ARBA00022473"/>
    </source>
</evidence>
<keyword evidence="1" id="KW-0217">Developmental protein</keyword>
<evidence type="ECO:0000256" key="5">
    <source>
        <dbReference type="ARBA" id="ARBA00023242"/>
    </source>
</evidence>
<dbReference type="CDD" id="cd11390">
    <property type="entry name" value="bHLH_TS"/>
    <property type="match status" value="1"/>
</dbReference>
<dbReference type="FunFam" id="4.10.280.10:FF:000090">
    <property type="entry name" value="Salivary gland-expressed bHLH"/>
    <property type="match status" value="1"/>
</dbReference>
<dbReference type="GO" id="GO:0001707">
    <property type="term" value="P:mesoderm formation"/>
    <property type="evidence" value="ECO:0007669"/>
    <property type="project" value="TreeGrafter"/>
</dbReference>
<dbReference type="GO" id="GO:0000981">
    <property type="term" value="F:DNA-binding transcription factor activity, RNA polymerase II-specific"/>
    <property type="evidence" value="ECO:0007669"/>
    <property type="project" value="TreeGrafter"/>
</dbReference>
<dbReference type="InterPro" id="IPR040259">
    <property type="entry name" value="Mesogenin/MesP"/>
</dbReference>
<dbReference type="Pfam" id="PF00010">
    <property type="entry name" value="HLH"/>
    <property type="match status" value="1"/>
</dbReference>
<dbReference type="SMART" id="SM00353">
    <property type="entry name" value="HLH"/>
    <property type="match status" value="1"/>
</dbReference>
<evidence type="ECO:0000256" key="2">
    <source>
        <dbReference type="ARBA" id="ARBA00023015"/>
    </source>
</evidence>
<dbReference type="PANTHER" id="PTHR20937:SF3">
    <property type="entry name" value="IP14615P"/>
    <property type="match status" value="1"/>
</dbReference>
<name>A0A7R9GJ34_9CRUS</name>
<keyword evidence="4" id="KW-0804">Transcription</keyword>
<dbReference type="InterPro" id="IPR036638">
    <property type="entry name" value="HLH_DNA-bd_sf"/>
</dbReference>
<gene>
    <name evidence="7" type="ORF">NMOB1V02_LOCUS9924</name>
</gene>
<organism evidence="7">
    <name type="scientific">Notodromas monacha</name>
    <dbReference type="NCBI Taxonomy" id="399045"/>
    <lineage>
        <taxon>Eukaryota</taxon>
        <taxon>Metazoa</taxon>
        <taxon>Ecdysozoa</taxon>
        <taxon>Arthropoda</taxon>
        <taxon>Crustacea</taxon>
        <taxon>Oligostraca</taxon>
        <taxon>Ostracoda</taxon>
        <taxon>Podocopa</taxon>
        <taxon>Podocopida</taxon>
        <taxon>Cypridocopina</taxon>
        <taxon>Cypridoidea</taxon>
        <taxon>Cyprididae</taxon>
        <taxon>Notodromas</taxon>
    </lineage>
</organism>
<dbReference type="GO" id="GO:0000978">
    <property type="term" value="F:RNA polymerase II cis-regulatory region sequence-specific DNA binding"/>
    <property type="evidence" value="ECO:0007669"/>
    <property type="project" value="TreeGrafter"/>
</dbReference>